<dbReference type="EMBL" id="JBEPME010000009">
    <property type="protein sequence ID" value="MET3659319.1"/>
    <property type="molecule type" value="Genomic_DNA"/>
</dbReference>
<dbReference type="Proteomes" id="UP001549104">
    <property type="component" value="Unassembled WGS sequence"/>
</dbReference>
<keyword evidence="1" id="KW-0547">Nucleotide-binding</keyword>
<evidence type="ECO:0000259" key="6">
    <source>
        <dbReference type="PROSITE" id="PS51194"/>
    </source>
</evidence>
<dbReference type="SMART" id="SM00487">
    <property type="entry name" value="DEXDc"/>
    <property type="match status" value="1"/>
</dbReference>
<name>A0ABV2KE44_SPOPS</name>
<protein>
    <submittedName>
        <fullName evidence="7">Superfamily II DNA/RNA helicase</fullName>
    </submittedName>
</protein>
<keyword evidence="3 7" id="KW-0347">Helicase</keyword>
<evidence type="ECO:0000313" key="7">
    <source>
        <dbReference type="EMBL" id="MET3659319.1"/>
    </source>
</evidence>
<dbReference type="GO" id="GO:0004386">
    <property type="term" value="F:helicase activity"/>
    <property type="evidence" value="ECO:0007669"/>
    <property type="project" value="UniProtKB-KW"/>
</dbReference>
<comment type="caution">
    <text evidence="7">The sequence shown here is derived from an EMBL/GenBank/DDBJ whole genome shotgun (WGS) entry which is preliminary data.</text>
</comment>
<dbReference type="CDD" id="cd18787">
    <property type="entry name" value="SF2_C_DEAD"/>
    <property type="match status" value="1"/>
</dbReference>
<accession>A0ABV2KE44</accession>
<dbReference type="PANTHER" id="PTHR47963:SF7">
    <property type="entry name" value="ATP-DEPENDENT RNA HELICASE YFML-RELATED"/>
    <property type="match status" value="1"/>
</dbReference>
<dbReference type="Pfam" id="PF00270">
    <property type="entry name" value="DEAD"/>
    <property type="match status" value="1"/>
</dbReference>
<feature type="domain" description="Helicase ATP-binding" evidence="5">
    <location>
        <begin position="32"/>
        <end position="202"/>
    </location>
</feature>
<dbReference type="PROSITE" id="PS51194">
    <property type="entry name" value="HELICASE_CTER"/>
    <property type="match status" value="1"/>
</dbReference>
<evidence type="ECO:0000256" key="4">
    <source>
        <dbReference type="ARBA" id="ARBA00022840"/>
    </source>
</evidence>
<feature type="domain" description="Helicase C-terminal" evidence="6">
    <location>
        <begin position="229"/>
        <end position="384"/>
    </location>
</feature>
<dbReference type="CDD" id="cd00268">
    <property type="entry name" value="DEADc"/>
    <property type="match status" value="1"/>
</dbReference>
<evidence type="ECO:0000313" key="8">
    <source>
        <dbReference type="Proteomes" id="UP001549104"/>
    </source>
</evidence>
<sequence>MGIMMSFLENMDEMFKEKWKFEYEMPIQEKMIPEMLAGKDIVAESPTGSGKTLAFVLPLLQLVDGDKKQTQALIITPSQELSMQIVNVIREWVTGTGITVTQLIGGANMQRQIEQLKKKPTIVVGTPGRLAELIKVRKLKMHDIRHIVLDEGDQLLARDHRVVVKNMIEAANPERQVIAVSATITDEIEIVASKFMNDPIRIQVGAEEMPKSGKVVHSFVKTDARDKTDVLRGISYLNGIRALAFINNVDQLRMKEMKLRYNEAPIAVLHSEMTKFERQQTLESFRKGELKILIATDLAARGLDIDGLTHVIHIDVPHTVEQYLHRSGRTGRAGGDGEVLTLLSYPEERDYRKLTKGIKTVQKVWYKGHLAEGNSKTIAAPKKK</sequence>
<dbReference type="InterPro" id="IPR001650">
    <property type="entry name" value="Helicase_C-like"/>
</dbReference>
<evidence type="ECO:0000256" key="1">
    <source>
        <dbReference type="ARBA" id="ARBA00022741"/>
    </source>
</evidence>
<dbReference type="InterPro" id="IPR011545">
    <property type="entry name" value="DEAD/DEAH_box_helicase_dom"/>
</dbReference>
<dbReference type="InterPro" id="IPR027417">
    <property type="entry name" value="P-loop_NTPase"/>
</dbReference>
<reference evidence="7 8" key="1">
    <citation type="submission" date="2024-06" db="EMBL/GenBank/DDBJ databases">
        <title>Sorghum-associated microbial communities from plants grown in Nebraska, USA.</title>
        <authorList>
            <person name="Schachtman D."/>
        </authorList>
    </citation>
    <scope>NUCLEOTIDE SEQUENCE [LARGE SCALE GENOMIC DNA]</scope>
    <source>
        <strain evidence="7 8">1288</strain>
    </source>
</reference>
<keyword evidence="2" id="KW-0378">Hydrolase</keyword>
<evidence type="ECO:0000256" key="2">
    <source>
        <dbReference type="ARBA" id="ARBA00022801"/>
    </source>
</evidence>
<dbReference type="SMART" id="SM00490">
    <property type="entry name" value="HELICc"/>
    <property type="match status" value="1"/>
</dbReference>
<dbReference type="InterPro" id="IPR014001">
    <property type="entry name" value="Helicase_ATP-bd"/>
</dbReference>
<keyword evidence="8" id="KW-1185">Reference proteome</keyword>
<proteinExistence type="predicted"/>
<dbReference type="InterPro" id="IPR050547">
    <property type="entry name" value="DEAD_box_RNA_helicases"/>
</dbReference>
<dbReference type="SUPFAM" id="SSF52540">
    <property type="entry name" value="P-loop containing nucleoside triphosphate hydrolases"/>
    <property type="match status" value="1"/>
</dbReference>
<evidence type="ECO:0000256" key="3">
    <source>
        <dbReference type="ARBA" id="ARBA00022806"/>
    </source>
</evidence>
<dbReference type="PROSITE" id="PS51192">
    <property type="entry name" value="HELICASE_ATP_BIND_1"/>
    <property type="match status" value="1"/>
</dbReference>
<dbReference type="Pfam" id="PF00271">
    <property type="entry name" value="Helicase_C"/>
    <property type="match status" value="1"/>
</dbReference>
<evidence type="ECO:0000259" key="5">
    <source>
        <dbReference type="PROSITE" id="PS51192"/>
    </source>
</evidence>
<dbReference type="InterPro" id="IPR044742">
    <property type="entry name" value="DEAD/DEAH_RhlB"/>
</dbReference>
<gene>
    <name evidence="7" type="ORF">ABIC55_004458</name>
</gene>
<dbReference type="Gene3D" id="3.40.50.300">
    <property type="entry name" value="P-loop containing nucleotide triphosphate hydrolases"/>
    <property type="match status" value="2"/>
</dbReference>
<organism evidence="7 8">
    <name type="scientific">Sporosarcina psychrophila</name>
    <name type="common">Bacillus psychrophilus</name>
    <dbReference type="NCBI Taxonomy" id="1476"/>
    <lineage>
        <taxon>Bacteria</taxon>
        <taxon>Bacillati</taxon>
        <taxon>Bacillota</taxon>
        <taxon>Bacilli</taxon>
        <taxon>Bacillales</taxon>
        <taxon>Caryophanaceae</taxon>
        <taxon>Sporosarcina</taxon>
    </lineage>
</organism>
<keyword evidence="4" id="KW-0067">ATP-binding</keyword>
<dbReference type="PANTHER" id="PTHR47963">
    <property type="entry name" value="DEAD-BOX ATP-DEPENDENT RNA HELICASE 47, MITOCHONDRIAL"/>
    <property type="match status" value="1"/>
</dbReference>